<keyword evidence="3" id="KW-1185">Reference proteome</keyword>
<dbReference type="SMART" id="SM00450">
    <property type="entry name" value="RHOD"/>
    <property type="match status" value="1"/>
</dbReference>
<protein>
    <submittedName>
        <fullName evidence="2">Rhodanese-like domain-containing protein</fullName>
    </submittedName>
</protein>
<name>A0ABZ2K1U2_9BACT</name>
<dbReference type="SUPFAM" id="SSF52821">
    <property type="entry name" value="Rhodanese/Cell cycle control phosphatase"/>
    <property type="match status" value="1"/>
</dbReference>
<evidence type="ECO:0000313" key="3">
    <source>
        <dbReference type="Proteomes" id="UP001379533"/>
    </source>
</evidence>
<evidence type="ECO:0000313" key="2">
    <source>
        <dbReference type="EMBL" id="WXA92699.1"/>
    </source>
</evidence>
<evidence type="ECO:0000259" key="1">
    <source>
        <dbReference type="PROSITE" id="PS50206"/>
    </source>
</evidence>
<dbReference type="CDD" id="cd00158">
    <property type="entry name" value="RHOD"/>
    <property type="match status" value="1"/>
</dbReference>
<dbReference type="PANTHER" id="PTHR44086:SF10">
    <property type="entry name" value="THIOSULFATE SULFURTRANSFERASE_RHODANESE-LIKE DOMAIN-CONTAINING PROTEIN 3"/>
    <property type="match status" value="1"/>
</dbReference>
<dbReference type="InterPro" id="IPR001763">
    <property type="entry name" value="Rhodanese-like_dom"/>
</dbReference>
<proteinExistence type="predicted"/>
<gene>
    <name evidence="2" type="ORF">LZC95_40410</name>
</gene>
<dbReference type="RefSeq" id="WP_394843301.1">
    <property type="nucleotide sequence ID" value="NZ_CP089982.1"/>
</dbReference>
<dbReference type="EMBL" id="CP089982">
    <property type="protein sequence ID" value="WXA92699.1"/>
    <property type="molecule type" value="Genomic_DNA"/>
</dbReference>
<accession>A0ABZ2K1U2</accession>
<dbReference type="InterPro" id="IPR036873">
    <property type="entry name" value="Rhodanese-like_dom_sf"/>
</dbReference>
<dbReference type="Pfam" id="PF00581">
    <property type="entry name" value="Rhodanese"/>
    <property type="match status" value="1"/>
</dbReference>
<dbReference type="Gene3D" id="3.40.250.10">
    <property type="entry name" value="Rhodanese-like domain"/>
    <property type="match status" value="1"/>
</dbReference>
<dbReference type="PANTHER" id="PTHR44086">
    <property type="entry name" value="THIOSULFATE SULFURTRANSFERASE RDL2, MITOCHONDRIAL-RELATED"/>
    <property type="match status" value="1"/>
</dbReference>
<sequence>MVRSVSPQQAHDLISRGEVEVIDVREPNEWSTGHLAGARLVPLAKFRANPKAALPRDGVVFVCAAGMRSETAARLAASSGLTKVYNLSGGTRGWVKAGLPLVHDLSVAV</sequence>
<feature type="domain" description="Rhodanese" evidence="1">
    <location>
        <begin position="15"/>
        <end position="103"/>
    </location>
</feature>
<organism evidence="2 3">
    <name type="scientific">Pendulispora brunnea</name>
    <dbReference type="NCBI Taxonomy" id="2905690"/>
    <lineage>
        <taxon>Bacteria</taxon>
        <taxon>Pseudomonadati</taxon>
        <taxon>Myxococcota</taxon>
        <taxon>Myxococcia</taxon>
        <taxon>Myxococcales</taxon>
        <taxon>Sorangiineae</taxon>
        <taxon>Pendulisporaceae</taxon>
        <taxon>Pendulispora</taxon>
    </lineage>
</organism>
<reference evidence="2 3" key="1">
    <citation type="submission" date="2021-12" db="EMBL/GenBank/DDBJ databases">
        <title>Discovery of the Pendulisporaceae a myxobacterial family with distinct sporulation behavior and unique specialized metabolism.</title>
        <authorList>
            <person name="Garcia R."/>
            <person name="Popoff A."/>
            <person name="Bader C.D."/>
            <person name="Loehr J."/>
            <person name="Walesch S."/>
            <person name="Walt C."/>
            <person name="Boldt J."/>
            <person name="Bunk B."/>
            <person name="Haeckl F.J.F.P.J."/>
            <person name="Gunesch A.P."/>
            <person name="Birkelbach J."/>
            <person name="Nuebel U."/>
            <person name="Pietschmann T."/>
            <person name="Bach T."/>
            <person name="Mueller R."/>
        </authorList>
    </citation>
    <scope>NUCLEOTIDE SEQUENCE [LARGE SCALE GENOMIC DNA]</scope>
    <source>
        <strain evidence="2 3">MSr12523</strain>
    </source>
</reference>
<dbReference type="Proteomes" id="UP001379533">
    <property type="component" value="Chromosome"/>
</dbReference>
<dbReference type="PROSITE" id="PS50206">
    <property type="entry name" value="RHODANESE_3"/>
    <property type="match status" value="1"/>
</dbReference>